<dbReference type="AlphaFoldDB" id="A0A382QPH1"/>
<evidence type="ECO:0000256" key="1">
    <source>
        <dbReference type="SAM" id="Phobius"/>
    </source>
</evidence>
<reference evidence="2" key="1">
    <citation type="submission" date="2018-05" db="EMBL/GenBank/DDBJ databases">
        <authorList>
            <person name="Lanie J.A."/>
            <person name="Ng W.-L."/>
            <person name="Kazmierczak K.M."/>
            <person name="Andrzejewski T.M."/>
            <person name="Davidsen T.M."/>
            <person name="Wayne K.J."/>
            <person name="Tettelin H."/>
            <person name="Glass J.I."/>
            <person name="Rusch D."/>
            <person name="Podicherti R."/>
            <person name="Tsui H.-C.T."/>
            <person name="Winkler M.E."/>
        </authorList>
    </citation>
    <scope>NUCLEOTIDE SEQUENCE</scope>
</reference>
<keyword evidence="1" id="KW-0472">Membrane</keyword>
<proteinExistence type="predicted"/>
<dbReference type="EMBL" id="UINC01115981">
    <property type="protein sequence ID" value="SVC87399.1"/>
    <property type="molecule type" value="Genomic_DNA"/>
</dbReference>
<feature type="transmembrane region" description="Helical" evidence="1">
    <location>
        <begin position="49"/>
        <end position="70"/>
    </location>
</feature>
<evidence type="ECO:0000313" key="2">
    <source>
        <dbReference type="EMBL" id="SVC87399.1"/>
    </source>
</evidence>
<organism evidence="2">
    <name type="scientific">marine metagenome</name>
    <dbReference type="NCBI Taxonomy" id="408172"/>
    <lineage>
        <taxon>unclassified sequences</taxon>
        <taxon>metagenomes</taxon>
        <taxon>ecological metagenomes</taxon>
    </lineage>
</organism>
<sequence length="78" mass="8775">MGRPTKFPEERRKANLENLENGVTREVALRASGGDPETMRKWIRNGEEAITVAYFRFAIIVAFCLDLGGFPGQILVHL</sequence>
<name>A0A382QPH1_9ZZZZ</name>
<gene>
    <name evidence="2" type="ORF">METZ01_LOCUS340253</name>
</gene>
<keyword evidence="1" id="KW-0812">Transmembrane</keyword>
<keyword evidence="1" id="KW-1133">Transmembrane helix</keyword>
<protein>
    <submittedName>
        <fullName evidence="2">Uncharacterized protein</fullName>
    </submittedName>
</protein>
<accession>A0A382QPH1</accession>